<keyword evidence="1" id="KW-0547">Nucleotide-binding</keyword>
<dbReference type="Proteomes" id="UP001609821">
    <property type="component" value="Unassembled WGS sequence"/>
</dbReference>
<dbReference type="Gene3D" id="3.30.1220.10">
    <property type="entry name" value="CobW-like, C-terminal domain"/>
    <property type="match status" value="1"/>
</dbReference>
<evidence type="ECO:0000313" key="4">
    <source>
        <dbReference type="EMBL" id="MFH6566949.1"/>
    </source>
</evidence>
<keyword evidence="2" id="KW-0143">Chaperone</keyword>
<comment type="caution">
    <text evidence="4">The sequence shown here is derived from an EMBL/GenBank/DDBJ whole genome shotgun (WGS) entry which is preliminary data.</text>
</comment>
<accession>A0ABW7LZ69</accession>
<proteinExistence type="predicted"/>
<evidence type="ECO:0000313" key="5">
    <source>
        <dbReference type="Proteomes" id="UP001609821"/>
    </source>
</evidence>
<organism evidence="4 5">
    <name type="scientific">Pseudomonas kulmbachensis</name>
    <dbReference type="NCBI Taxonomy" id="3043408"/>
    <lineage>
        <taxon>Bacteria</taxon>
        <taxon>Pseudomonadati</taxon>
        <taxon>Pseudomonadota</taxon>
        <taxon>Gammaproteobacteria</taxon>
        <taxon>Pseudomonadales</taxon>
        <taxon>Pseudomonadaceae</taxon>
        <taxon>Pseudomonas</taxon>
    </lineage>
</organism>
<reference evidence="4 5" key="1">
    <citation type="submission" date="2024-10" db="EMBL/GenBank/DDBJ databases">
        <title>Aeromonas and Pseudomonas from the Cagarras Archipelago, Rio de Janeiro, Brazil.</title>
        <authorList>
            <person name="Canellas A.L.B."/>
            <person name="Laport M.S."/>
        </authorList>
    </citation>
    <scope>NUCLEOTIDE SEQUENCE [LARGE SCALE GENOMIC DNA]</scope>
    <source>
        <strain evidence="4 5">CPF-4</strain>
    </source>
</reference>
<dbReference type="RefSeq" id="WP_321836003.1">
    <property type="nucleotide sequence ID" value="NZ_JBINXA010000026.1"/>
</dbReference>
<sequence>MSRDDHSEMLSSRTWQQTATLNIERLRGWLQALPSDVFRVKGLMVLAQSSSAHWLQHVGSRSQFLPATDEAMANVSRLVFIARRGFDGWDALERGLQACKITEDERT</sequence>
<keyword evidence="5" id="KW-1185">Reference proteome</keyword>
<gene>
    <name evidence="4" type="ORF">ACHMWK_13355</name>
</gene>
<protein>
    <submittedName>
        <fullName evidence="4">GTP-binding protein</fullName>
    </submittedName>
</protein>
<evidence type="ECO:0000256" key="2">
    <source>
        <dbReference type="ARBA" id="ARBA00023186"/>
    </source>
</evidence>
<dbReference type="InterPro" id="IPR011629">
    <property type="entry name" value="CobW-like_C"/>
</dbReference>
<feature type="domain" description="CobW C-terminal" evidence="3">
    <location>
        <begin position="10"/>
        <end position="100"/>
    </location>
</feature>
<dbReference type="Pfam" id="PF07683">
    <property type="entry name" value="CobW_C"/>
    <property type="match status" value="1"/>
</dbReference>
<name>A0ABW7LZ69_9PSED</name>
<dbReference type="InterPro" id="IPR036627">
    <property type="entry name" value="CobW-likC_sf"/>
</dbReference>
<dbReference type="SMART" id="SM00833">
    <property type="entry name" value="CobW_C"/>
    <property type="match status" value="1"/>
</dbReference>
<evidence type="ECO:0000259" key="3">
    <source>
        <dbReference type="SMART" id="SM00833"/>
    </source>
</evidence>
<dbReference type="SUPFAM" id="SSF90002">
    <property type="entry name" value="Hypothetical protein YjiA, C-terminal domain"/>
    <property type="match status" value="1"/>
</dbReference>
<dbReference type="EMBL" id="JBINXB010000017">
    <property type="protein sequence ID" value="MFH6566949.1"/>
    <property type="molecule type" value="Genomic_DNA"/>
</dbReference>
<evidence type="ECO:0000256" key="1">
    <source>
        <dbReference type="ARBA" id="ARBA00022741"/>
    </source>
</evidence>